<organism evidence="2 3">
    <name type="scientific">Folsomia candida</name>
    <name type="common">Springtail</name>
    <dbReference type="NCBI Taxonomy" id="158441"/>
    <lineage>
        <taxon>Eukaryota</taxon>
        <taxon>Metazoa</taxon>
        <taxon>Ecdysozoa</taxon>
        <taxon>Arthropoda</taxon>
        <taxon>Hexapoda</taxon>
        <taxon>Collembola</taxon>
        <taxon>Entomobryomorpha</taxon>
        <taxon>Isotomoidea</taxon>
        <taxon>Isotomidae</taxon>
        <taxon>Proisotominae</taxon>
        <taxon>Folsomia</taxon>
    </lineage>
</organism>
<dbReference type="AlphaFoldDB" id="A0A226DCM9"/>
<name>A0A226DCM9_FOLCA</name>
<gene>
    <name evidence="2" type="ORF">Fcan01_22575</name>
</gene>
<dbReference type="EMBL" id="LNIX01000025">
    <property type="protein sequence ID" value="OXA42584.1"/>
    <property type="molecule type" value="Genomic_DNA"/>
</dbReference>
<feature type="compositionally biased region" description="Basic and acidic residues" evidence="1">
    <location>
        <begin position="105"/>
        <end position="115"/>
    </location>
</feature>
<feature type="region of interest" description="Disordered" evidence="1">
    <location>
        <begin position="99"/>
        <end position="138"/>
    </location>
</feature>
<evidence type="ECO:0000313" key="2">
    <source>
        <dbReference type="EMBL" id="OXA42584.1"/>
    </source>
</evidence>
<evidence type="ECO:0000256" key="1">
    <source>
        <dbReference type="SAM" id="MobiDB-lite"/>
    </source>
</evidence>
<proteinExistence type="predicted"/>
<accession>A0A226DCM9</accession>
<sequence length="138" mass="15469">MSLHLPRFCEFSPKIAGTFSSRNNASLKGSLEWNEPWEQQRTVRSHFVLPVGSLKGSAFPHLRNTGSLSLPSVSSRLWPSLAQGKKESHHRLRKSLQNKIKKKAKDGEQVAEEARCPTNQERNQYDEDATAINTTGKG</sequence>
<keyword evidence="3" id="KW-1185">Reference proteome</keyword>
<protein>
    <submittedName>
        <fullName evidence="2">Uncharacterized protein</fullName>
    </submittedName>
</protein>
<comment type="caution">
    <text evidence="2">The sequence shown here is derived from an EMBL/GenBank/DDBJ whole genome shotgun (WGS) entry which is preliminary data.</text>
</comment>
<dbReference type="Proteomes" id="UP000198287">
    <property type="component" value="Unassembled WGS sequence"/>
</dbReference>
<evidence type="ECO:0000313" key="3">
    <source>
        <dbReference type="Proteomes" id="UP000198287"/>
    </source>
</evidence>
<reference evidence="2 3" key="1">
    <citation type="submission" date="2015-12" db="EMBL/GenBank/DDBJ databases">
        <title>The genome of Folsomia candida.</title>
        <authorList>
            <person name="Faddeeva A."/>
            <person name="Derks M.F."/>
            <person name="Anvar Y."/>
            <person name="Smit S."/>
            <person name="Van Straalen N."/>
            <person name="Roelofs D."/>
        </authorList>
    </citation>
    <scope>NUCLEOTIDE SEQUENCE [LARGE SCALE GENOMIC DNA]</scope>
    <source>
        <strain evidence="2 3">VU population</strain>
        <tissue evidence="2">Whole body</tissue>
    </source>
</reference>